<organism evidence="3">
    <name type="scientific">Candidatus Kentrum sp. FM</name>
    <dbReference type="NCBI Taxonomy" id="2126340"/>
    <lineage>
        <taxon>Bacteria</taxon>
        <taxon>Pseudomonadati</taxon>
        <taxon>Pseudomonadota</taxon>
        <taxon>Gammaproteobacteria</taxon>
        <taxon>Candidatus Kentrum</taxon>
    </lineage>
</organism>
<proteinExistence type="predicted"/>
<evidence type="ECO:0000313" key="3">
    <source>
        <dbReference type="EMBL" id="VFK05527.1"/>
    </source>
</evidence>
<dbReference type="AlphaFoldDB" id="A0A450VLD7"/>
<reference evidence="3" key="1">
    <citation type="submission" date="2019-02" db="EMBL/GenBank/DDBJ databases">
        <authorList>
            <person name="Gruber-Vodicka R. H."/>
            <person name="Seah K. B. B."/>
        </authorList>
    </citation>
    <scope>NUCLEOTIDE SEQUENCE</scope>
    <source>
        <strain evidence="1">BECK_BZ163</strain>
        <strain evidence="3">BECK_BZ164</strain>
        <strain evidence="2">BECK_BZ165</strain>
    </source>
</reference>
<dbReference type="EMBL" id="CAADEZ010000001">
    <property type="protein sequence ID" value="VFJ42647.1"/>
    <property type="molecule type" value="Genomic_DNA"/>
</dbReference>
<evidence type="ECO:0000313" key="2">
    <source>
        <dbReference type="EMBL" id="VFJ43387.1"/>
    </source>
</evidence>
<dbReference type="EMBL" id="CAADFA010000001">
    <property type="protein sequence ID" value="VFJ43387.1"/>
    <property type="molecule type" value="Genomic_DNA"/>
</dbReference>
<sequence length="90" mass="10755">MSDKTLVSNARNYREIGEFWDTHDATEYGSQEPVEFHMDIRLHHRYFAIDDELCLKLRRIAEQRGISEETFLNSIVRERISQIEQGNRIE</sequence>
<protein>
    <submittedName>
        <fullName evidence="3">CopG antitoxin of type II toxin-antitoxin system</fullName>
    </submittedName>
</protein>
<dbReference type="EMBL" id="CAADFL010000001">
    <property type="protein sequence ID" value="VFK05527.1"/>
    <property type="molecule type" value="Genomic_DNA"/>
</dbReference>
<evidence type="ECO:0000313" key="1">
    <source>
        <dbReference type="EMBL" id="VFJ42647.1"/>
    </source>
</evidence>
<name>A0A450VLD7_9GAMM</name>
<gene>
    <name evidence="1" type="ORF">BECKFM1743A_GA0114220_1000127</name>
    <name evidence="3" type="ORF">BECKFM1743B_GA0114221_1000127</name>
    <name evidence="2" type="ORF">BECKFM1743C_GA0114222_1000127</name>
</gene>
<accession>A0A450VLD7</accession>